<dbReference type="EMBL" id="BMGG01000003">
    <property type="protein sequence ID" value="GGC63024.1"/>
    <property type="molecule type" value="Genomic_DNA"/>
</dbReference>
<dbReference type="Pfam" id="PF11011">
    <property type="entry name" value="DUF2849"/>
    <property type="match status" value="1"/>
</dbReference>
<dbReference type="Proteomes" id="UP000637002">
    <property type="component" value="Unassembled WGS sequence"/>
</dbReference>
<keyword evidence="2" id="KW-1185">Reference proteome</keyword>
<sequence length="107" mass="11509">MKRAAKGLSLQVVTANALVTGSVVFLTASGTWSRDIAHAQVAEDAATAEASLVCANRDVERDVVVEPYLIDVRREGAAVRPVLMRERIRAQGGPTIRENRTLVHAST</sequence>
<accession>A0A916U733</accession>
<evidence type="ECO:0000313" key="2">
    <source>
        <dbReference type="Proteomes" id="UP000637002"/>
    </source>
</evidence>
<dbReference type="InterPro" id="IPR021270">
    <property type="entry name" value="DUF2849"/>
</dbReference>
<proteinExistence type="predicted"/>
<name>A0A916U733_9HYPH</name>
<gene>
    <name evidence="1" type="ORF">GCM10010994_22040</name>
</gene>
<evidence type="ECO:0000313" key="1">
    <source>
        <dbReference type="EMBL" id="GGC63024.1"/>
    </source>
</evidence>
<evidence type="ECO:0008006" key="3">
    <source>
        <dbReference type="Google" id="ProtNLM"/>
    </source>
</evidence>
<organism evidence="1 2">
    <name type="scientific">Chelatococcus reniformis</name>
    <dbReference type="NCBI Taxonomy" id="1494448"/>
    <lineage>
        <taxon>Bacteria</taxon>
        <taxon>Pseudomonadati</taxon>
        <taxon>Pseudomonadota</taxon>
        <taxon>Alphaproteobacteria</taxon>
        <taxon>Hyphomicrobiales</taxon>
        <taxon>Chelatococcaceae</taxon>
        <taxon>Chelatococcus</taxon>
    </lineage>
</organism>
<comment type="caution">
    <text evidence="1">The sequence shown here is derived from an EMBL/GenBank/DDBJ whole genome shotgun (WGS) entry which is preliminary data.</text>
</comment>
<reference evidence="1" key="1">
    <citation type="journal article" date="2014" name="Int. J. Syst. Evol. Microbiol.">
        <title>Complete genome sequence of Corynebacterium casei LMG S-19264T (=DSM 44701T), isolated from a smear-ripened cheese.</title>
        <authorList>
            <consortium name="US DOE Joint Genome Institute (JGI-PGF)"/>
            <person name="Walter F."/>
            <person name="Albersmeier A."/>
            <person name="Kalinowski J."/>
            <person name="Ruckert C."/>
        </authorList>
    </citation>
    <scope>NUCLEOTIDE SEQUENCE</scope>
    <source>
        <strain evidence="1">CGMCC 1.12919</strain>
    </source>
</reference>
<dbReference type="RefSeq" id="WP_188609181.1">
    <property type="nucleotide sequence ID" value="NZ_BMGG01000003.1"/>
</dbReference>
<reference evidence="1" key="2">
    <citation type="submission" date="2020-09" db="EMBL/GenBank/DDBJ databases">
        <authorList>
            <person name="Sun Q."/>
            <person name="Zhou Y."/>
        </authorList>
    </citation>
    <scope>NUCLEOTIDE SEQUENCE</scope>
    <source>
        <strain evidence="1">CGMCC 1.12919</strain>
    </source>
</reference>
<dbReference type="AlphaFoldDB" id="A0A916U733"/>
<protein>
    <recommendedName>
        <fullName evidence="3">DUF2849 domain-containing protein</fullName>
    </recommendedName>
</protein>